<keyword evidence="3" id="KW-0807">Transducer</keyword>
<dbReference type="SUPFAM" id="SSF53098">
    <property type="entry name" value="Ribonuclease H-like"/>
    <property type="match status" value="1"/>
</dbReference>
<evidence type="ECO:0000256" key="5">
    <source>
        <dbReference type="SAM" id="MobiDB-lite"/>
    </source>
</evidence>
<accession>A0A5J4NHB2</accession>
<sequence>MVTQHFVWRSVNRDARTWADACIHCQRSKIQRHTHTTVESFAAHDERFHDVHVDLVGPLPPSGGYTYILTCVDRFTRWPEAIPIPNCSSEAVARAFLERRISIIAYHQAANRLVERFHRQLKSSLSASNNLSQNEVLPLVLLGIRNTLKADLHTTPLSSSMGALHVYPAKKTMPTYVHPCLSTCYRVLVRVTTPRRPLHPPYTGPFRVFARYARTFVLERNGKRELISIDTLKPVFIEAPDRKTDSQAATPSSASTLSSVCTDSVSVATPPASTEPSPQSRRGRELRRPVRFADYVDVRRLNNYDEASQYIRRRFESLSGQSKAKDVYAHFTCATDTNNIQFVFDAVTDVIIKTNLKDCGLI</sequence>
<evidence type="ECO:0000313" key="6">
    <source>
        <dbReference type="EMBL" id="KAA3674935.1"/>
    </source>
</evidence>
<evidence type="ECO:0000256" key="3">
    <source>
        <dbReference type="ARBA" id="ARBA00023224"/>
    </source>
</evidence>
<dbReference type="PANTHER" id="PTHR38681:SF1">
    <property type="entry name" value="RETROVIRUS-RELATED POL POLYPROTEIN FROM TRANSPOSON 412-LIKE PROTEIN"/>
    <property type="match status" value="1"/>
</dbReference>
<dbReference type="AlphaFoldDB" id="A0A5J4NHB2"/>
<organism evidence="6 7">
    <name type="scientific">Paragonimus westermani</name>
    <dbReference type="NCBI Taxonomy" id="34504"/>
    <lineage>
        <taxon>Eukaryota</taxon>
        <taxon>Metazoa</taxon>
        <taxon>Spiralia</taxon>
        <taxon>Lophotrochozoa</taxon>
        <taxon>Platyhelminthes</taxon>
        <taxon>Trematoda</taxon>
        <taxon>Digenea</taxon>
        <taxon>Plagiorchiida</taxon>
        <taxon>Troglotremata</taxon>
        <taxon>Troglotrematidae</taxon>
        <taxon>Paragonimus</taxon>
    </lineage>
</organism>
<dbReference type="FunFam" id="3.40.50.300:FF:000720">
    <property type="entry name" value="Guanine nucleotide-binding protein G(k) subunit alpha"/>
    <property type="match status" value="1"/>
</dbReference>
<keyword evidence="7" id="KW-1185">Reference proteome</keyword>
<evidence type="ECO:0008006" key="8">
    <source>
        <dbReference type="Google" id="ProtNLM"/>
    </source>
</evidence>
<evidence type="ECO:0000256" key="2">
    <source>
        <dbReference type="ARBA" id="ARBA00023134"/>
    </source>
</evidence>
<feature type="region of interest" description="Disordered" evidence="5">
    <location>
        <begin position="266"/>
        <end position="286"/>
    </location>
</feature>
<gene>
    <name evidence="6" type="ORF">DEA37_0006915</name>
</gene>
<dbReference type="SMART" id="SM00275">
    <property type="entry name" value="G_alpha"/>
    <property type="match status" value="1"/>
</dbReference>
<dbReference type="GO" id="GO:0003676">
    <property type="term" value="F:nucleic acid binding"/>
    <property type="evidence" value="ECO:0007669"/>
    <property type="project" value="InterPro"/>
</dbReference>
<protein>
    <recommendedName>
        <fullName evidence="8">Integrase catalytic domain-containing protein</fullName>
    </recommendedName>
</protein>
<evidence type="ECO:0000313" key="7">
    <source>
        <dbReference type="Proteomes" id="UP000324629"/>
    </source>
</evidence>
<dbReference type="GO" id="GO:0007186">
    <property type="term" value="P:G protein-coupled receptor signaling pathway"/>
    <property type="evidence" value="ECO:0007669"/>
    <property type="project" value="InterPro"/>
</dbReference>
<feature type="compositionally biased region" description="Polar residues" evidence="5">
    <location>
        <begin position="266"/>
        <end position="280"/>
    </location>
</feature>
<dbReference type="InterPro" id="IPR012337">
    <property type="entry name" value="RNaseH-like_sf"/>
</dbReference>
<keyword evidence="1 4" id="KW-0547">Nucleotide-binding</keyword>
<keyword evidence="2 4" id="KW-0342">GTP-binding</keyword>
<dbReference type="PANTHER" id="PTHR38681">
    <property type="entry name" value="RETROVIRUS-RELATED POL POLYPROTEIN FROM TRANSPOSON 412-LIKE PROTEIN-RELATED"/>
    <property type="match status" value="1"/>
</dbReference>
<dbReference type="InterPro" id="IPR027417">
    <property type="entry name" value="P-loop_NTPase"/>
</dbReference>
<dbReference type="GO" id="GO:0003924">
    <property type="term" value="F:GTPase activity"/>
    <property type="evidence" value="ECO:0007669"/>
    <property type="project" value="InterPro"/>
</dbReference>
<dbReference type="InterPro" id="IPR036397">
    <property type="entry name" value="RNaseH_sf"/>
</dbReference>
<dbReference type="InterPro" id="IPR001019">
    <property type="entry name" value="Gprotein_alpha_su"/>
</dbReference>
<dbReference type="Gene3D" id="3.30.420.10">
    <property type="entry name" value="Ribonuclease H-like superfamily/Ribonuclease H"/>
    <property type="match status" value="1"/>
</dbReference>
<evidence type="ECO:0000256" key="1">
    <source>
        <dbReference type="ARBA" id="ARBA00022741"/>
    </source>
</evidence>
<proteinExistence type="predicted"/>
<feature type="binding site" evidence="4">
    <location>
        <position position="334"/>
    </location>
    <ligand>
        <name>GTP</name>
        <dbReference type="ChEBI" id="CHEBI:37565"/>
    </ligand>
</feature>
<dbReference type="GO" id="GO:0031683">
    <property type="term" value="F:G-protein beta/gamma-subunit complex binding"/>
    <property type="evidence" value="ECO:0007669"/>
    <property type="project" value="InterPro"/>
</dbReference>
<evidence type="ECO:0000256" key="4">
    <source>
        <dbReference type="PIRSR" id="PIRSR601019-1"/>
    </source>
</evidence>
<comment type="caution">
    <text evidence="6">The sequence shown here is derived from an EMBL/GenBank/DDBJ whole genome shotgun (WGS) entry which is preliminary data.</text>
</comment>
<dbReference type="SUPFAM" id="SSF52540">
    <property type="entry name" value="P-loop containing nucleoside triphosphate hydrolases"/>
    <property type="match status" value="1"/>
</dbReference>
<name>A0A5J4NHB2_9TREM</name>
<dbReference type="Proteomes" id="UP000324629">
    <property type="component" value="Unassembled WGS sequence"/>
</dbReference>
<dbReference type="Gene3D" id="3.40.50.300">
    <property type="entry name" value="P-loop containing nucleotide triphosphate hydrolases"/>
    <property type="match status" value="1"/>
</dbReference>
<reference evidence="6 7" key="1">
    <citation type="journal article" date="2019" name="Gigascience">
        <title>Whole-genome sequence of the oriental lung fluke Paragonimus westermani.</title>
        <authorList>
            <person name="Oey H."/>
            <person name="Zakrzewski M."/>
            <person name="Narain K."/>
            <person name="Devi K.R."/>
            <person name="Agatsuma T."/>
            <person name="Nawaratna S."/>
            <person name="Gobert G.N."/>
            <person name="Jones M.K."/>
            <person name="Ragan M.A."/>
            <person name="McManus D.P."/>
            <person name="Krause L."/>
        </authorList>
    </citation>
    <scope>NUCLEOTIDE SEQUENCE [LARGE SCALE GENOMIC DNA]</scope>
    <source>
        <strain evidence="6 7">IND2009</strain>
    </source>
</reference>
<dbReference type="GO" id="GO:0005525">
    <property type="term" value="F:GTP binding"/>
    <property type="evidence" value="ECO:0007669"/>
    <property type="project" value="UniProtKB-KW"/>
</dbReference>
<dbReference type="EMBL" id="QNGE01002815">
    <property type="protein sequence ID" value="KAA3674935.1"/>
    <property type="molecule type" value="Genomic_DNA"/>
</dbReference>